<evidence type="ECO:0000256" key="7">
    <source>
        <dbReference type="ARBA" id="ARBA00021726"/>
    </source>
</evidence>
<accession>A0ABP7NID8</accession>
<dbReference type="PANTHER" id="PTHR40457">
    <property type="entry name" value="PHOSPHOLIPASE A1"/>
    <property type="match status" value="1"/>
</dbReference>
<dbReference type="EMBL" id="BAABBO010000001">
    <property type="protein sequence ID" value="GAA3947831.1"/>
    <property type="molecule type" value="Genomic_DNA"/>
</dbReference>
<keyword evidence="10 18" id="KW-0479">Metal-binding</keyword>
<dbReference type="InterPro" id="IPR036541">
    <property type="entry name" value="PLipase_A1_sf"/>
</dbReference>
<protein>
    <recommendedName>
        <fullName evidence="7 18">Phospholipase A1</fullName>
        <ecNumber evidence="5 18">3.1.1.32</ecNumber>
        <ecNumber evidence="6 18">3.1.1.4</ecNumber>
    </recommendedName>
    <alternativeName>
        <fullName evidence="18">Phosphatidylcholine 1-acylhydrolase</fullName>
    </alternativeName>
</protein>
<evidence type="ECO:0000256" key="15">
    <source>
        <dbReference type="ARBA" id="ARBA00023098"/>
    </source>
</evidence>
<dbReference type="PRINTS" id="PR01486">
    <property type="entry name" value="PHPHLIPASEA1"/>
</dbReference>
<organism evidence="19 20">
    <name type="scientific">Allohahella marinimesophila</name>
    <dbReference type="NCBI Taxonomy" id="1054972"/>
    <lineage>
        <taxon>Bacteria</taxon>
        <taxon>Pseudomonadati</taxon>
        <taxon>Pseudomonadota</taxon>
        <taxon>Gammaproteobacteria</taxon>
        <taxon>Oceanospirillales</taxon>
        <taxon>Hahellaceae</taxon>
        <taxon>Allohahella</taxon>
    </lineage>
</organism>
<evidence type="ECO:0000256" key="13">
    <source>
        <dbReference type="ARBA" id="ARBA00022837"/>
    </source>
</evidence>
<dbReference type="CDD" id="cd00541">
    <property type="entry name" value="OMPLA"/>
    <property type="match status" value="1"/>
</dbReference>
<sequence length="353" mass="41191">MLAASLMICATASAQADELFEGTDDIEEVRQSDLDQLTTEASVAKQTETRLEDCAELESSQERLECYDRLTDTFQSPVLDEQGPRNAVDERLESEELLADNSFLMIPHRRNYLLPYTYNDKPYEIVSSPSREETRLVEEYQRSEAKYQFSFKFQLLRNIFPEGMTAWAAYTQVGFWQIYNDPQSKPFRTIDHEPEVYLRYRTSMNLFGYSSEFVTLGINHHSNGESKPESRSWNRVVASFFFNKGNLTLGVRPWWRIPEDEEEDDNADIHQFLGYAEFLFAYKQGDQVFDVRLMNNMRDSDENKTSVEVSYTFPLPGRLKGYLQYYNGYGETLIDYNHRNQRVGLGVLLTDLY</sequence>
<keyword evidence="20" id="KW-1185">Reference proteome</keyword>
<evidence type="ECO:0000256" key="5">
    <source>
        <dbReference type="ARBA" id="ARBA00013179"/>
    </source>
</evidence>
<evidence type="ECO:0000256" key="2">
    <source>
        <dbReference type="ARBA" id="ARBA00001604"/>
    </source>
</evidence>
<evidence type="ECO:0000256" key="3">
    <source>
        <dbReference type="ARBA" id="ARBA00010525"/>
    </source>
</evidence>
<name>A0ABP7NID8_9GAMM</name>
<evidence type="ECO:0000313" key="19">
    <source>
        <dbReference type="EMBL" id="GAA3947831.1"/>
    </source>
</evidence>
<keyword evidence="14 18" id="KW-0442">Lipid degradation</keyword>
<keyword evidence="9" id="KW-0812">Transmembrane</keyword>
<evidence type="ECO:0000256" key="10">
    <source>
        <dbReference type="ARBA" id="ARBA00022723"/>
    </source>
</evidence>
<dbReference type="EC" id="3.1.1.4" evidence="6 18"/>
<reference evidence="20" key="1">
    <citation type="journal article" date="2019" name="Int. J. Syst. Evol. Microbiol.">
        <title>The Global Catalogue of Microorganisms (GCM) 10K type strain sequencing project: providing services to taxonomists for standard genome sequencing and annotation.</title>
        <authorList>
            <consortium name="The Broad Institute Genomics Platform"/>
            <consortium name="The Broad Institute Genome Sequencing Center for Infectious Disease"/>
            <person name="Wu L."/>
            <person name="Ma J."/>
        </authorList>
    </citation>
    <scope>NUCLEOTIDE SEQUENCE [LARGE SCALE GENOMIC DNA]</scope>
    <source>
        <strain evidence="20">JCM 17555</strain>
    </source>
</reference>
<evidence type="ECO:0000256" key="18">
    <source>
        <dbReference type="RuleBase" id="RU366027"/>
    </source>
</evidence>
<evidence type="ECO:0000256" key="16">
    <source>
        <dbReference type="ARBA" id="ARBA00023136"/>
    </source>
</evidence>
<evidence type="ECO:0000313" key="20">
    <source>
        <dbReference type="Proteomes" id="UP001501337"/>
    </source>
</evidence>
<dbReference type="Pfam" id="PF02253">
    <property type="entry name" value="PLA1"/>
    <property type="match status" value="1"/>
</dbReference>
<comment type="subunit">
    <text evidence="4 18">Homodimer; dimerization is reversible, and the dimeric form is the active one.</text>
</comment>
<keyword evidence="13 18" id="KW-0106">Calcium</keyword>
<comment type="subcellular location">
    <subcellularLocation>
        <location evidence="18">Cell outer membrane</location>
        <topology evidence="18">Multi-pass membrane protein</topology>
    </subcellularLocation>
    <text evidence="18">One of the very few enzymes located there.</text>
</comment>
<comment type="catalytic activity">
    <reaction evidence="2 18">
        <text>a 1,2-diacyl-sn-glycero-3-phosphocholine + H2O = a 1-acyl-sn-glycero-3-phosphocholine + a fatty acid + H(+)</text>
        <dbReference type="Rhea" id="RHEA:15801"/>
        <dbReference type="ChEBI" id="CHEBI:15377"/>
        <dbReference type="ChEBI" id="CHEBI:15378"/>
        <dbReference type="ChEBI" id="CHEBI:28868"/>
        <dbReference type="ChEBI" id="CHEBI:57643"/>
        <dbReference type="ChEBI" id="CHEBI:58168"/>
        <dbReference type="EC" id="3.1.1.4"/>
    </reaction>
</comment>
<evidence type="ECO:0000256" key="14">
    <source>
        <dbReference type="ARBA" id="ARBA00022963"/>
    </source>
</evidence>
<dbReference type="InterPro" id="IPR003187">
    <property type="entry name" value="PLipase_A1"/>
</dbReference>
<evidence type="ECO:0000256" key="17">
    <source>
        <dbReference type="ARBA" id="ARBA00023237"/>
    </source>
</evidence>
<evidence type="ECO:0000256" key="1">
    <source>
        <dbReference type="ARBA" id="ARBA00000111"/>
    </source>
</evidence>
<evidence type="ECO:0000256" key="8">
    <source>
        <dbReference type="ARBA" id="ARBA00022452"/>
    </source>
</evidence>
<gene>
    <name evidence="19" type="ORF">GCM10022278_03780</name>
</gene>
<keyword evidence="8" id="KW-1134">Transmembrane beta strand</keyword>
<evidence type="ECO:0000256" key="6">
    <source>
        <dbReference type="ARBA" id="ARBA00013278"/>
    </source>
</evidence>
<comment type="caution">
    <text evidence="19">The sequence shown here is derived from an EMBL/GenBank/DDBJ whole genome shotgun (WGS) entry which is preliminary data.</text>
</comment>
<keyword evidence="11" id="KW-0732">Signal</keyword>
<dbReference type="EC" id="3.1.1.32" evidence="5 18"/>
<dbReference type="Proteomes" id="UP001501337">
    <property type="component" value="Unassembled WGS sequence"/>
</dbReference>
<dbReference type="SUPFAM" id="SSF56931">
    <property type="entry name" value="Outer membrane phospholipase A (OMPLA)"/>
    <property type="match status" value="1"/>
</dbReference>
<comment type="similarity">
    <text evidence="3 18">Belongs to the phospholipase A1 family.</text>
</comment>
<evidence type="ECO:0000256" key="9">
    <source>
        <dbReference type="ARBA" id="ARBA00022692"/>
    </source>
</evidence>
<evidence type="ECO:0000256" key="12">
    <source>
        <dbReference type="ARBA" id="ARBA00022801"/>
    </source>
</evidence>
<comment type="catalytic activity">
    <reaction evidence="1 18">
        <text>a 1,2-diacyl-sn-glycero-3-phosphocholine + H2O = a 2-acyl-sn-glycero-3-phosphocholine + a fatty acid + H(+)</text>
        <dbReference type="Rhea" id="RHEA:18689"/>
        <dbReference type="ChEBI" id="CHEBI:15377"/>
        <dbReference type="ChEBI" id="CHEBI:15378"/>
        <dbReference type="ChEBI" id="CHEBI:28868"/>
        <dbReference type="ChEBI" id="CHEBI:57643"/>
        <dbReference type="ChEBI" id="CHEBI:57875"/>
        <dbReference type="EC" id="3.1.1.32"/>
    </reaction>
</comment>
<keyword evidence="16" id="KW-0472">Membrane</keyword>
<dbReference type="PANTHER" id="PTHR40457:SF1">
    <property type="entry name" value="PHOSPHOLIPASE A1"/>
    <property type="match status" value="1"/>
</dbReference>
<evidence type="ECO:0000256" key="11">
    <source>
        <dbReference type="ARBA" id="ARBA00022729"/>
    </source>
</evidence>
<keyword evidence="17 18" id="KW-0998">Cell outer membrane</keyword>
<dbReference type="Gene3D" id="2.40.230.10">
    <property type="entry name" value="Phospholipase A1"/>
    <property type="match status" value="1"/>
</dbReference>
<comment type="function">
    <text evidence="18">Hydrolysis of phosphatidylcholine with phospholipase A2 (EC 3.1.1.4) and phospholipase A1 (EC 3.1.1.32) activities.</text>
</comment>
<proteinExistence type="inferred from homology"/>
<keyword evidence="15 18" id="KW-0443">Lipid metabolism</keyword>
<evidence type="ECO:0000256" key="4">
    <source>
        <dbReference type="ARBA" id="ARBA00011702"/>
    </source>
</evidence>
<keyword evidence="12 18" id="KW-0378">Hydrolase</keyword>
<comment type="cofactor">
    <cofactor evidence="18">
        <name>Ca(2+)</name>
        <dbReference type="ChEBI" id="CHEBI:29108"/>
    </cofactor>
    <text evidence="18">Binds 1 Ca(2+) ion per monomer. In the dimeric form the Ca(2+) is bound by different amino acids with binding of each Ca(2+) shared with ligands coming from each monomer. The Ca(2+) ion may have a role in catalysis.</text>
</comment>